<evidence type="ECO:0000256" key="5">
    <source>
        <dbReference type="ARBA" id="ARBA00022801"/>
    </source>
</evidence>
<dbReference type="SUPFAM" id="SSF51556">
    <property type="entry name" value="Metallo-dependent hydrolases"/>
    <property type="match status" value="2"/>
</dbReference>
<evidence type="ECO:0000256" key="2">
    <source>
        <dbReference type="ARBA" id="ARBA00006676"/>
    </source>
</evidence>
<sequence length="822" mass="92781">MNRKLIDTNKVPKSRVELHLHLGGSVRLSTVWEIAHKKGLKLTPNGTFNELLDYCVIKKPGKLIDFLKILSHYRKGDVEALERCAYELCEDEAKEGVLYFELRTSPHLSSNTVKKRHNSPVLSVSDANACSPKQVVEAVLRGLKRGQRDFGIKTSLILSCVCGFPEWSEEVLQLAQEFKGKGVVGIDIAGQEDMNSLSTHSFTQNEVMAFKAAKELGIHRTVHAGEAGPAANVEFALDSMFAERIGHGYSVINDETIYKRCLSEGVHFEVCPYSSYFTGSVLPMNRNPIVVFAEDGANFSISKDDPTVTAVTLDDEYEYCRKLGLNEMHITRAVRLSLFKMTHIIKITNINAMKASFLPQQEKDDLLKQLYSVELHLHLEGSVRLTTIWEYSQKKGIKLTPNGTYDELRDVFIMKKPETLPVCLNLIAKYYDIFVGDSDILERIAYELCEDEAKQGVLYFETRMSPQLSSNTVQNKWRTEGNFTDDINAIETLNPVNPCTPKQVIESVLKGLKRGEKDFGVYSSLILSCMTSFPEFNKEVVELAQEFKDKGVVGIDIAGPENQHSKETHSFNQDVIDTFCRAKELGIHRTVHAGEVGPAANVEFAVERLHAQRIGHGYNGALDSAVYRKCLAASIHFETCPHSSYYTGGVDPSIRHPILMLAEENANFSINKDDPTVFDCTLDSEYEFLTRLGLNELHFIRANINAMKSSFLPQKRKEELLKQFIKIYMINIYTVCPNGWTQFENKCFLFYTDNISANISTISALISSSTVKEKQHFSYYNTVLTVLAVVQLIIIVVYRKNPLSYRRIVKMSECDTNSVQKF</sequence>
<dbReference type="FunFam" id="3.20.20.140:FF:000057">
    <property type="entry name" value="Adenosine deaminase"/>
    <property type="match status" value="2"/>
</dbReference>
<dbReference type="InterPro" id="IPR001365">
    <property type="entry name" value="A_deaminase_dom"/>
</dbReference>
<dbReference type="GO" id="GO:0006154">
    <property type="term" value="P:adenosine catabolic process"/>
    <property type="evidence" value="ECO:0007669"/>
    <property type="project" value="TreeGrafter"/>
</dbReference>
<dbReference type="PANTHER" id="PTHR11409:SF43">
    <property type="entry name" value="ADENOSINE DEAMINASE"/>
    <property type="match status" value="1"/>
</dbReference>
<evidence type="ECO:0000259" key="8">
    <source>
        <dbReference type="Pfam" id="PF00962"/>
    </source>
</evidence>
<dbReference type="EMBL" id="OC860197">
    <property type="protein sequence ID" value="CAD7628349.1"/>
    <property type="molecule type" value="Genomic_DNA"/>
</dbReference>
<evidence type="ECO:0000313" key="10">
    <source>
        <dbReference type="Proteomes" id="UP000759131"/>
    </source>
</evidence>
<dbReference type="AlphaFoldDB" id="A0A7R9KUL6"/>
<keyword evidence="7" id="KW-1133">Transmembrane helix</keyword>
<dbReference type="GO" id="GO:0043103">
    <property type="term" value="P:hypoxanthine salvage"/>
    <property type="evidence" value="ECO:0007669"/>
    <property type="project" value="TreeGrafter"/>
</dbReference>
<feature type="non-terminal residue" evidence="9">
    <location>
        <position position="1"/>
    </location>
</feature>
<dbReference type="EC" id="3.5.4.4" evidence="3"/>
<evidence type="ECO:0000256" key="1">
    <source>
        <dbReference type="ARBA" id="ARBA00001947"/>
    </source>
</evidence>
<name>A0A7R9KUL6_9ACAR</name>
<dbReference type="Proteomes" id="UP000759131">
    <property type="component" value="Unassembled WGS sequence"/>
</dbReference>
<protein>
    <recommendedName>
        <fullName evidence="3">adenosine deaminase</fullName>
        <ecNumber evidence="3">3.5.4.4</ecNumber>
    </recommendedName>
</protein>
<keyword evidence="6" id="KW-0862">Zinc</keyword>
<comment type="similarity">
    <text evidence="2">Belongs to the metallo-dependent hydrolases superfamily. Adenosine and AMP deaminases family.</text>
</comment>
<dbReference type="GO" id="GO:0004000">
    <property type="term" value="F:adenosine deaminase activity"/>
    <property type="evidence" value="ECO:0007669"/>
    <property type="project" value="TreeGrafter"/>
</dbReference>
<organism evidence="9">
    <name type="scientific">Medioppia subpectinata</name>
    <dbReference type="NCBI Taxonomy" id="1979941"/>
    <lineage>
        <taxon>Eukaryota</taxon>
        <taxon>Metazoa</taxon>
        <taxon>Ecdysozoa</taxon>
        <taxon>Arthropoda</taxon>
        <taxon>Chelicerata</taxon>
        <taxon>Arachnida</taxon>
        <taxon>Acari</taxon>
        <taxon>Acariformes</taxon>
        <taxon>Sarcoptiformes</taxon>
        <taxon>Oribatida</taxon>
        <taxon>Brachypylina</taxon>
        <taxon>Oppioidea</taxon>
        <taxon>Oppiidae</taxon>
        <taxon>Medioppia</taxon>
    </lineage>
</organism>
<dbReference type="NCBIfam" id="TIGR01430">
    <property type="entry name" value="aden_deam"/>
    <property type="match status" value="2"/>
</dbReference>
<evidence type="ECO:0000256" key="4">
    <source>
        <dbReference type="ARBA" id="ARBA00022723"/>
    </source>
</evidence>
<comment type="cofactor">
    <cofactor evidence="1">
        <name>Zn(2+)</name>
        <dbReference type="ChEBI" id="CHEBI:29105"/>
    </cofactor>
</comment>
<feature type="domain" description="Adenosine deaminase" evidence="8">
    <location>
        <begin position="373"/>
        <end position="725"/>
    </location>
</feature>
<evidence type="ECO:0000256" key="6">
    <source>
        <dbReference type="ARBA" id="ARBA00022833"/>
    </source>
</evidence>
<dbReference type="InterPro" id="IPR032466">
    <property type="entry name" value="Metal_Hydrolase"/>
</dbReference>
<dbReference type="GO" id="GO:0046103">
    <property type="term" value="P:inosine biosynthetic process"/>
    <property type="evidence" value="ECO:0007669"/>
    <property type="project" value="TreeGrafter"/>
</dbReference>
<dbReference type="GO" id="GO:0060169">
    <property type="term" value="P:negative regulation of adenosine receptor signaling pathway"/>
    <property type="evidence" value="ECO:0007669"/>
    <property type="project" value="TreeGrafter"/>
</dbReference>
<keyword evidence="7" id="KW-0812">Transmembrane</keyword>
<feature type="domain" description="Adenosine deaminase" evidence="8">
    <location>
        <begin position="15"/>
        <end position="371"/>
    </location>
</feature>
<dbReference type="Pfam" id="PF00962">
    <property type="entry name" value="A_deaminase"/>
    <property type="match status" value="2"/>
</dbReference>
<proteinExistence type="inferred from homology"/>
<keyword evidence="7" id="KW-0472">Membrane</keyword>
<reference evidence="9" key="1">
    <citation type="submission" date="2020-11" db="EMBL/GenBank/DDBJ databases">
        <authorList>
            <person name="Tran Van P."/>
        </authorList>
    </citation>
    <scope>NUCLEOTIDE SEQUENCE</scope>
</reference>
<keyword evidence="10" id="KW-1185">Reference proteome</keyword>
<dbReference type="OrthoDB" id="272271at2759"/>
<evidence type="ECO:0000256" key="3">
    <source>
        <dbReference type="ARBA" id="ARBA00012784"/>
    </source>
</evidence>
<dbReference type="GO" id="GO:0005829">
    <property type="term" value="C:cytosol"/>
    <property type="evidence" value="ECO:0007669"/>
    <property type="project" value="TreeGrafter"/>
</dbReference>
<keyword evidence="4" id="KW-0479">Metal-binding</keyword>
<dbReference type="Gene3D" id="3.20.20.140">
    <property type="entry name" value="Metal-dependent hydrolases"/>
    <property type="match status" value="2"/>
</dbReference>
<accession>A0A7R9KUL6</accession>
<gene>
    <name evidence="9" type="ORF">OSB1V03_LOCUS8771</name>
</gene>
<evidence type="ECO:0000313" key="9">
    <source>
        <dbReference type="EMBL" id="CAD7628349.1"/>
    </source>
</evidence>
<dbReference type="InterPro" id="IPR006330">
    <property type="entry name" value="Ado/ade_deaminase"/>
</dbReference>
<dbReference type="GO" id="GO:0009897">
    <property type="term" value="C:external side of plasma membrane"/>
    <property type="evidence" value="ECO:0007669"/>
    <property type="project" value="TreeGrafter"/>
</dbReference>
<dbReference type="PANTHER" id="PTHR11409">
    <property type="entry name" value="ADENOSINE DEAMINASE"/>
    <property type="match status" value="1"/>
</dbReference>
<feature type="transmembrane region" description="Helical" evidence="7">
    <location>
        <begin position="777"/>
        <end position="798"/>
    </location>
</feature>
<evidence type="ECO:0000256" key="7">
    <source>
        <dbReference type="SAM" id="Phobius"/>
    </source>
</evidence>
<dbReference type="GO" id="GO:0046872">
    <property type="term" value="F:metal ion binding"/>
    <property type="evidence" value="ECO:0007669"/>
    <property type="project" value="UniProtKB-KW"/>
</dbReference>
<dbReference type="EMBL" id="CAJPIZ010005622">
    <property type="protein sequence ID" value="CAG2108779.1"/>
    <property type="molecule type" value="Genomic_DNA"/>
</dbReference>
<keyword evidence="5" id="KW-0378">Hydrolase</keyword>